<dbReference type="Pfam" id="PF04908">
    <property type="entry name" value="SH3BGR"/>
    <property type="match status" value="1"/>
</dbReference>
<dbReference type="GO" id="GO:0005737">
    <property type="term" value="C:cytoplasm"/>
    <property type="evidence" value="ECO:0007669"/>
    <property type="project" value="TreeGrafter"/>
</dbReference>
<evidence type="ECO:0000256" key="1">
    <source>
        <dbReference type="ARBA" id="ARBA00007764"/>
    </source>
</evidence>
<dbReference type="Gene3D" id="3.40.30.10">
    <property type="entry name" value="Glutaredoxin"/>
    <property type="match status" value="1"/>
</dbReference>
<keyword evidence="3" id="KW-1185">Reference proteome</keyword>
<proteinExistence type="inferred from homology"/>
<evidence type="ECO:0000313" key="3">
    <source>
        <dbReference type="Proteomes" id="UP000789342"/>
    </source>
</evidence>
<accession>A0A9N9G817</accession>
<dbReference type="Proteomes" id="UP000789342">
    <property type="component" value="Unassembled WGS sequence"/>
</dbReference>
<feature type="non-terminal residue" evidence="2">
    <location>
        <position position="94"/>
    </location>
</feature>
<dbReference type="PANTHER" id="PTHR12232:SF0">
    <property type="entry name" value="THIOREDOXIN DOMAIN-CONTAINING PROTEIN"/>
    <property type="match status" value="1"/>
</dbReference>
<dbReference type="InterPro" id="IPR006993">
    <property type="entry name" value="Glut_rich_SH3-bd"/>
</dbReference>
<sequence length="94" mass="10782">MAETPNARVKIYGSSVPGNVFVRKNQIDLLAILKANKIDYTFVDVAADEDQLKYIKRKNKGQKELPQIFVDGEYKGLFEDIENANEMRELKSFL</sequence>
<gene>
    <name evidence="2" type="ORF">AMORRO_LOCUS7215</name>
</gene>
<dbReference type="InterPro" id="IPR036249">
    <property type="entry name" value="Thioredoxin-like_sf"/>
</dbReference>
<comment type="caution">
    <text evidence="2">The sequence shown here is derived from an EMBL/GenBank/DDBJ whole genome shotgun (WGS) entry which is preliminary data.</text>
</comment>
<evidence type="ECO:0000313" key="2">
    <source>
        <dbReference type="EMBL" id="CAG8587861.1"/>
    </source>
</evidence>
<dbReference type="EMBL" id="CAJVPV010005259">
    <property type="protein sequence ID" value="CAG8587861.1"/>
    <property type="molecule type" value="Genomic_DNA"/>
</dbReference>
<dbReference type="SUPFAM" id="SSF52833">
    <property type="entry name" value="Thioredoxin-like"/>
    <property type="match status" value="1"/>
</dbReference>
<dbReference type="PANTHER" id="PTHR12232">
    <property type="entry name" value="SH3 DOMAIN-BINDING GLUTAMIC ACID-RICH-LIKE PROTEIN"/>
    <property type="match status" value="1"/>
</dbReference>
<organism evidence="2 3">
    <name type="scientific">Acaulospora morrowiae</name>
    <dbReference type="NCBI Taxonomy" id="94023"/>
    <lineage>
        <taxon>Eukaryota</taxon>
        <taxon>Fungi</taxon>
        <taxon>Fungi incertae sedis</taxon>
        <taxon>Mucoromycota</taxon>
        <taxon>Glomeromycotina</taxon>
        <taxon>Glomeromycetes</taxon>
        <taxon>Diversisporales</taxon>
        <taxon>Acaulosporaceae</taxon>
        <taxon>Acaulospora</taxon>
    </lineage>
</organism>
<name>A0A9N9G817_9GLOM</name>
<reference evidence="2" key="1">
    <citation type="submission" date="2021-06" db="EMBL/GenBank/DDBJ databases">
        <authorList>
            <person name="Kallberg Y."/>
            <person name="Tangrot J."/>
            <person name="Rosling A."/>
        </authorList>
    </citation>
    <scope>NUCLEOTIDE SEQUENCE</scope>
    <source>
        <strain evidence="2">CL551</strain>
    </source>
</reference>
<dbReference type="OrthoDB" id="9932926at2759"/>
<dbReference type="InterPro" id="IPR051033">
    <property type="entry name" value="SH3BGR"/>
</dbReference>
<dbReference type="PROSITE" id="PS51354">
    <property type="entry name" value="GLUTAREDOXIN_2"/>
    <property type="match status" value="1"/>
</dbReference>
<comment type="similarity">
    <text evidence="1">Belongs to the SH3BGR family.</text>
</comment>
<protein>
    <submittedName>
        <fullName evidence="2">14358_t:CDS:1</fullName>
    </submittedName>
</protein>
<feature type="non-terminal residue" evidence="2">
    <location>
        <position position="1"/>
    </location>
</feature>
<dbReference type="AlphaFoldDB" id="A0A9N9G817"/>